<feature type="chain" id="PRO_5013299262" description="Bifunctional inhibitor/plant lipid transfer protein/seed storage helical domain-containing protein" evidence="1">
    <location>
        <begin position="25"/>
        <end position="229"/>
    </location>
</feature>
<reference evidence="3 4" key="1">
    <citation type="journal article" date="2014" name="Nat. Commun.">
        <title>Klebsormidium flaccidum genome reveals primary factors for plant terrestrial adaptation.</title>
        <authorList>
            <person name="Hori K."/>
            <person name="Maruyama F."/>
            <person name="Fujisawa T."/>
            <person name="Togashi T."/>
            <person name="Yamamoto N."/>
            <person name="Seo M."/>
            <person name="Sato S."/>
            <person name="Yamada T."/>
            <person name="Mori H."/>
            <person name="Tajima N."/>
            <person name="Moriyama T."/>
            <person name="Ikeuchi M."/>
            <person name="Watanabe M."/>
            <person name="Wada H."/>
            <person name="Kobayashi K."/>
            <person name="Saito M."/>
            <person name="Masuda T."/>
            <person name="Sasaki-Sekimoto Y."/>
            <person name="Mashiguchi K."/>
            <person name="Awai K."/>
            <person name="Shimojima M."/>
            <person name="Masuda S."/>
            <person name="Iwai M."/>
            <person name="Nobusawa T."/>
            <person name="Narise T."/>
            <person name="Kondo S."/>
            <person name="Saito H."/>
            <person name="Sato R."/>
            <person name="Murakawa M."/>
            <person name="Ihara Y."/>
            <person name="Oshima-Yamada Y."/>
            <person name="Ohtaka K."/>
            <person name="Satoh M."/>
            <person name="Sonobe K."/>
            <person name="Ishii M."/>
            <person name="Ohtani R."/>
            <person name="Kanamori-Sato M."/>
            <person name="Honoki R."/>
            <person name="Miyazaki D."/>
            <person name="Mochizuki H."/>
            <person name="Umetsu J."/>
            <person name="Higashi K."/>
            <person name="Shibata D."/>
            <person name="Kamiya Y."/>
            <person name="Sato N."/>
            <person name="Nakamura Y."/>
            <person name="Tabata S."/>
            <person name="Ida S."/>
            <person name="Kurokawa K."/>
            <person name="Ohta H."/>
        </authorList>
    </citation>
    <scope>NUCLEOTIDE SEQUENCE [LARGE SCALE GENOMIC DNA]</scope>
    <source>
        <strain evidence="3 4">NIES-2285</strain>
    </source>
</reference>
<organism evidence="3 4">
    <name type="scientific">Klebsormidium nitens</name>
    <name type="common">Green alga</name>
    <name type="synonym">Ulothrix nitens</name>
    <dbReference type="NCBI Taxonomy" id="105231"/>
    <lineage>
        <taxon>Eukaryota</taxon>
        <taxon>Viridiplantae</taxon>
        <taxon>Streptophyta</taxon>
        <taxon>Klebsormidiophyceae</taxon>
        <taxon>Klebsormidiales</taxon>
        <taxon>Klebsormidiaceae</taxon>
        <taxon>Klebsormidium</taxon>
    </lineage>
</organism>
<gene>
    <name evidence="3" type="ORF">KFL_002330040</name>
</gene>
<protein>
    <recommendedName>
        <fullName evidence="2">Bifunctional inhibitor/plant lipid transfer protein/seed storage helical domain-containing protein</fullName>
    </recommendedName>
</protein>
<proteinExistence type="predicted"/>
<feature type="signal peptide" evidence="1">
    <location>
        <begin position="1"/>
        <end position="24"/>
    </location>
</feature>
<evidence type="ECO:0000259" key="2">
    <source>
        <dbReference type="Pfam" id="PF14368"/>
    </source>
</evidence>
<dbReference type="InterPro" id="IPR016140">
    <property type="entry name" value="Bifunc_inhib/LTP/seed_store"/>
</dbReference>
<dbReference type="AlphaFoldDB" id="A0A1Y1I388"/>
<feature type="domain" description="Bifunctional inhibitor/plant lipid transfer protein/seed storage helical" evidence="2">
    <location>
        <begin position="18"/>
        <end position="93"/>
    </location>
</feature>
<dbReference type="Pfam" id="PF14368">
    <property type="entry name" value="LTP_2"/>
    <property type="match status" value="1"/>
</dbReference>
<accession>A0A1Y1I388</accession>
<evidence type="ECO:0000313" key="4">
    <source>
        <dbReference type="Proteomes" id="UP000054558"/>
    </source>
</evidence>
<evidence type="ECO:0000256" key="1">
    <source>
        <dbReference type="SAM" id="SignalP"/>
    </source>
</evidence>
<keyword evidence="1" id="KW-0732">Signal</keyword>
<keyword evidence="4" id="KW-1185">Reference proteome</keyword>
<sequence>MKRRTVLSAVLLTVVLLYVSKGEALSLSCTQTLLAVRPCLDTPSGPACCNPARAANDDKCLCDPGIFDLARQYGVKLDASNITQIALNCGFPITTVALAGTSNCPYVPGATVAPALAKALNSTATLQGNYTVDNTTFFVVTVGNTSFATNCTAANVTASLNNPLNATLLTSLNCTALNATNSTNLTQAFPLLTTLPASAQVPPPSSGRPTCCKIPLVSYFCGWFGSGCS</sequence>
<dbReference type="EMBL" id="DF237182">
    <property type="protein sequence ID" value="GAQ85394.1"/>
    <property type="molecule type" value="Genomic_DNA"/>
</dbReference>
<dbReference type="Proteomes" id="UP000054558">
    <property type="component" value="Unassembled WGS sequence"/>
</dbReference>
<name>A0A1Y1I388_KLENI</name>
<evidence type="ECO:0000313" key="3">
    <source>
        <dbReference type="EMBL" id="GAQ85394.1"/>
    </source>
</evidence>